<evidence type="ECO:0000256" key="2">
    <source>
        <dbReference type="ARBA" id="ARBA00022723"/>
    </source>
</evidence>
<dbReference type="SUPFAM" id="SSF143975">
    <property type="entry name" value="IlvD/EDD N-terminal domain-like"/>
    <property type="match status" value="1"/>
</dbReference>
<accession>A0A7Z7IC89</accession>
<dbReference type="GO" id="GO:0051536">
    <property type="term" value="F:iron-sulfur cluster binding"/>
    <property type="evidence" value="ECO:0007669"/>
    <property type="project" value="UniProtKB-KW"/>
</dbReference>
<keyword evidence="3" id="KW-0408">Iron</keyword>
<evidence type="ECO:0000256" key="5">
    <source>
        <dbReference type="ARBA" id="ARBA00023239"/>
    </source>
</evidence>
<feature type="region of interest" description="Disordered" evidence="6">
    <location>
        <begin position="20"/>
        <end position="54"/>
    </location>
</feature>
<dbReference type="SUPFAM" id="SSF52016">
    <property type="entry name" value="LeuD/IlvD-like"/>
    <property type="match status" value="1"/>
</dbReference>
<dbReference type="InterPro" id="IPR052352">
    <property type="entry name" value="Sugar_Degrad_Dehydratases"/>
</dbReference>
<dbReference type="NCBIfam" id="NF004784">
    <property type="entry name" value="PRK06131.1"/>
    <property type="match status" value="1"/>
</dbReference>
<dbReference type="InterPro" id="IPR056740">
    <property type="entry name" value="ILV_EDD_C"/>
</dbReference>
<sequence>MSSLFRVPLSPYLGIIDPEALPRAPDNPHPSPIAMTDTPDQPSPSDDAPTGLRKSLTSYGDNGFSLFLRKAFIKGAGYTDSALDRPVIGIVDTGSAYNPCHGNSPQLIEAVKRGVMLAGGLPMEFPTISIAESFSQPTSMYLRNLMSMDTEEMLRAQPMDAVVLIGGCDKTVPAQLMGAASAGIPAIQLITGSMLTGSHRSERVGACTDCRRYWARFRAEEIDEAEIAAVNDQLVASVGTCSVMGTASTMACIAEALGMTVPGGASPPAVTAQRMRIAELTGKEAVQMARDGLTIDKILTAEAFENAMRVLLAIGGSTNGIVHLTAIAGRMGFDVDLKALDRMGRETPVLLDLKPSGQHYMEDFDKAGGMATLLRELKPLLHLDALTVTGRTLGEEIDAAGPAFAQKVVRPFADPIYPQGGIAVLQGNLAPGGAIIKQSAADARLMEHEGRAVVFENAADVAGRIDSDDLDVNADDILVLRNIGPKGAPGMPEAGYIPIPKKLAMAGVKDMVRISDGRMSGTAFGTIVLHVTPESAIGGPLAHVRSGDRIRLSVSRRGIDLLVSDEELARRAKEKPVVEPSGDRGYRKLFLQSVTQADKGVDFDFLRAVETRGTTPRA</sequence>
<name>A0A7Z7IC89_9BURK</name>
<dbReference type="FunFam" id="3.50.30.80:FF:000001">
    <property type="entry name" value="Dihydroxy-acid dehydratase"/>
    <property type="match status" value="1"/>
</dbReference>
<dbReference type="InterPro" id="IPR020558">
    <property type="entry name" value="DiOHA_6PGluconate_deHydtase_CS"/>
</dbReference>
<feature type="domain" description="Dihydroxy-acid/6-phosphogluconate dehydratase C-terminal" evidence="8">
    <location>
        <begin position="407"/>
        <end position="600"/>
    </location>
</feature>
<keyword evidence="4" id="KW-0411">Iron-sulfur</keyword>
<dbReference type="EMBL" id="OCSU01000003">
    <property type="protein sequence ID" value="SOE88074.1"/>
    <property type="molecule type" value="Genomic_DNA"/>
</dbReference>
<feature type="domain" description="Dihydroxy-acid/6-phosphogluconate dehydratase N-terminal" evidence="7">
    <location>
        <begin position="85"/>
        <end position="395"/>
    </location>
</feature>
<evidence type="ECO:0000256" key="6">
    <source>
        <dbReference type="SAM" id="MobiDB-lite"/>
    </source>
</evidence>
<protein>
    <submittedName>
        <fullName evidence="9">Dihydroxy-acid dehydratase</fullName>
    </submittedName>
</protein>
<evidence type="ECO:0000256" key="4">
    <source>
        <dbReference type="ARBA" id="ARBA00023014"/>
    </source>
</evidence>
<keyword evidence="2" id="KW-0479">Metal-binding</keyword>
<gene>
    <name evidence="9" type="ORF">SAMN05446927_6668</name>
</gene>
<dbReference type="GO" id="GO:0046872">
    <property type="term" value="F:metal ion binding"/>
    <property type="evidence" value="ECO:0007669"/>
    <property type="project" value="UniProtKB-KW"/>
</dbReference>
<dbReference type="AlphaFoldDB" id="A0A7Z7IC89"/>
<dbReference type="InterPro" id="IPR037237">
    <property type="entry name" value="IlvD/EDD_N"/>
</dbReference>
<dbReference type="Pfam" id="PF00920">
    <property type="entry name" value="ILVD_EDD_N"/>
    <property type="match status" value="1"/>
</dbReference>
<evidence type="ECO:0000256" key="3">
    <source>
        <dbReference type="ARBA" id="ARBA00023004"/>
    </source>
</evidence>
<evidence type="ECO:0000259" key="7">
    <source>
        <dbReference type="Pfam" id="PF00920"/>
    </source>
</evidence>
<evidence type="ECO:0000256" key="1">
    <source>
        <dbReference type="ARBA" id="ARBA00006486"/>
    </source>
</evidence>
<dbReference type="GO" id="GO:0016836">
    <property type="term" value="F:hydro-lyase activity"/>
    <property type="evidence" value="ECO:0007669"/>
    <property type="project" value="UniProtKB-ARBA"/>
</dbReference>
<evidence type="ECO:0000313" key="10">
    <source>
        <dbReference type="Proteomes" id="UP000219522"/>
    </source>
</evidence>
<comment type="caution">
    <text evidence="9">The sequence shown here is derived from an EMBL/GenBank/DDBJ whole genome shotgun (WGS) entry which is preliminary data.</text>
</comment>
<dbReference type="InterPro" id="IPR000581">
    <property type="entry name" value="ILV_EDD_N"/>
</dbReference>
<dbReference type="InterPro" id="IPR042096">
    <property type="entry name" value="Dihydro-acid_dehy_C"/>
</dbReference>
<comment type="similarity">
    <text evidence="1">Belongs to the IlvD/Edd family.</text>
</comment>
<reference evidence="9 10" key="1">
    <citation type="submission" date="2017-09" db="EMBL/GenBank/DDBJ databases">
        <authorList>
            <person name="Varghese N."/>
            <person name="Submissions S."/>
        </authorList>
    </citation>
    <scope>NUCLEOTIDE SEQUENCE [LARGE SCALE GENOMIC DNA]</scope>
    <source>
        <strain evidence="9 10">OK806</strain>
    </source>
</reference>
<keyword evidence="10" id="KW-1185">Reference proteome</keyword>
<dbReference type="PANTHER" id="PTHR43183">
    <property type="entry name" value="HYPOTHETICAL DIHYDROXYACID DEHYDRATASE (EUROFUNG)-RELATED"/>
    <property type="match status" value="1"/>
</dbReference>
<evidence type="ECO:0000259" key="8">
    <source>
        <dbReference type="Pfam" id="PF24877"/>
    </source>
</evidence>
<keyword evidence="5" id="KW-0456">Lyase</keyword>
<dbReference type="PROSITE" id="PS00886">
    <property type="entry name" value="ILVD_EDD_1"/>
    <property type="match status" value="1"/>
</dbReference>
<dbReference type="Gene3D" id="3.50.30.80">
    <property type="entry name" value="IlvD/EDD C-terminal domain-like"/>
    <property type="match status" value="1"/>
</dbReference>
<dbReference type="PANTHER" id="PTHR43183:SF1">
    <property type="entry name" value="HYPOTHETICAL DIHYDROXY-ACID DEHYDRATASE (EUROFUNG)-RELATED"/>
    <property type="match status" value="1"/>
</dbReference>
<organism evidence="9 10">
    <name type="scientific">Caballeronia arationis</name>
    <dbReference type="NCBI Taxonomy" id="1777142"/>
    <lineage>
        <taxon>Bacteria</taxon>
        <taxon>Pseudomonadati</taxon>
        <taxon>Pseudomonadota</taxon>
        <taxon>Betaproteobacteria</taxon>
        <taxon>Burkholderiales</taxon>
        <taxon>Burkholderiaceae</taxon>
        <taxon>Caballeronia</taxon>
    </lineage>
</organism>
<evidence type="ECO:0000313" key="9">
    <source>
        <dbReference type="EMBL" id="SOE88074.1"/>
    </source>
</evidence>
<dbReference type="Pfam" id="PF24877">
    <property type="entry name" value="ILV_EDD_C"/>
    <property type="match status" value="1"/>
</dbReference>
<dbReference type="Proteomes" id="UP000219522">
    <property type="component" value="Unassembled WGS sequence"/>
</dbReference>
<proteinExistence type="inferred from homology"/>
<feature type="compositionally biased region" description="Low complexity" evidence="6">
    <location>
        <begin position="36"/>
        <end position="50"/>
    </location>
</feature>